<evidence type="ECO:0000259" key="1">
    <source>
        <dbReference type="Pfam" id="PF02625"/>
    </source>
</evidence>
<dbReference type="NCBIfam" id="TIGR02964">
    <property type="entry name" value="xanthine_xdhC"/>
    <property type="match status" value="1"/>
</dbReference>
<evidence type="ECO:0000313" key="3">
    <source>
        <dbReference type="EMBL" id="SFK86429.1"/>
    </source>
</evidence>
<dbReference type="PANTHER" id="PTHR30388:SF6">
    <property type="entry name" value="XANTHINE DEHYDROGENASE SUBUNIT A-RELATED"/>
    <property type="match status" value="1"/>
</dbReference>
<feature type="domain" description="XdhC Rossmann" evidence="2">
    <location>
        <begin position="166"/>
        <end position="308"/>
    </location>
</feature>
<gene>
    <name evidence="3" type="ORF">SAMN04488518_110136</name>
</gene>
<evidence type="ECO:0000313" key="4">
    <source>
        <dbReference type="Proteomes" id="UP000199598"/>
    </source>
</evidence>
<dbReference type="InterPro" id="IPR027051">
    <property type="entry name" value="XdhC_Rossmann_dom"/>
</dbReference>
<sequence>MRVWGEVLSALDAAGRCVLVSILDVAGSSPRETGTRMVVRPDMSFKGTIGGGRLEYDVLHEAVSLMKEGGAAFQTRSYALGPDLGQCCGGRVEIAFEQFDLNYRGRAQDFSTQEEVGIFSTTANTCSSGLLERHVLPPAMCRADSAEIVLNQGKLTERFGEDRPHLYLFGAGHVGKALMLAMAPLGFQISWIDERREIFPKYVPSNIRCIHLNEPQVVVKNLEPGNYVIVMTHDHKRDHAIVDAAVRRTDLAFIGLIGSATKRARTLKRFKDSGVSEAQSKQLVCPVGITEIKSKKPSDIAISIAAQLLVVKEKQMSNAQGGFRFAS</sequence>
<dbReference type="InterPro" id="IPR003777">
    <property type="entry name" value="XdhC_CoxI"/>
</dbReference>
<organism evidence="3 4">
    <name type="scientific">Pseudovibrio ascidiaceicola</name>
    <dbReference type="NCBI Taxonomy" id="285279"/>
    <lineage>
        <taxon>Bacteria</taxon>
        <taxon>Pseudomonadati</taxon>
        <taxon>Pseudomonadota</taxon>
        <taxon>Alphaproteobacteria</taxon>
        <taxon>Hyphomicrobiales</taxon>
        <taxon>Stappiaceae</taxon>
        <taxon>Pseudovibrio</taxon>
    </lineage>
</organism>
<reference evidence="3 4" key="1">
    <citation type="submission" date="2016-10" db="EMBL/GenBank/DDBJ databases">
        <authorList>
            <person name="Varghese N."/>
            <person name="Submissions S."/>
        </authorList>
    </citation>
    <scope>NUCLEOTIDE SEQUENCE [LARGE SCALE GENOMIC DNA]</scope>
    <source>
        <strain evidence="3 4">DSM 16392</strain>
    </source>
</reference>
<name>A0A1I4D134_9HYPH</name>
<evidence type="ECO:0000259" key="2">
    <source>
        <dbReference type="Pfam" id="PF13478"/>
    </source>
</evidence>
<dbReference type="InterPro" id="IPR052698">
    <property type="entry name" value="MoCofactor_Util/Proc"/>
</dbReference>
<keyword evidence="4" id="KW-1185">Reference proteome</keyword>
<proteinExistence type="predicted"/>
<dbReference type="Gene3D" id="3.40.50.720">
    <property type="entry name" value="NAD(P)-binding Rossmann-like Domain"/>
    <property type="match status" value="1"/>
</dbReference>
<protein>
    <submittedName>
        <fullName evidence="3">Xanthine dehydrogenase accessory factor</fullName>
    </submittedName>
</protein>
<dbReference type="EMBL" id="FOSK01000010">
    <property type="protein sequence ID" value="SFK86429.1"/>
    <property type="molecule type" value="Genomic_DNA"/>
</dbReference>
<dbReference type="InterPro" id="IPR014308">
    <property type="entry name" value="Xanthine_DH_XdhC"/>
</dbReference>
<feature type="domain" description="XdhC- CoxI" evidence="1">
    <location>
        <begin position="11"/>
        <end position="76"/>
    </location>
</feature>
<dbReference type="PANTHER" id="PTHR30388">
    <property type="entry name" value="ALDEHYDE OXIDOREDUCTASE MOLYBDENUM COFACTOR ASSEMBLY PROTEIN"/>
    <property type="match status" value="1"/>
</dbReference>
<dbReference type="Pfam" id="PF13478">
    <property type="entry name" value="XdhC_C"/>
    <property type="match status" value="1"/>
</dbReference>
<dbReference type="RefSeq" id="WP_093521762.1">
    <property type="nucleotide sequence ID" value="NZ_FOSK01000010.1"/>
</dbReference>
<accession>A0A1I4D134</accession>
<dbReference type="Proteomes" id="UP000199598">
    <property type="component" value="Unassembled WGS sequence"/>
</dbReference>
<dbReference type="Pfam" id="PF02625">
    <property type="entry name" value="XdhC_CoxI"/>
    <property type="match status" value="1"/>
</dbReference>
<comment type="caution">
    <text evidence="3">The sequence shown here is derived from an EMBL/GenBank/DDBJ whole genome shotgun (WGS) entry which is preliminary data.</text>
</comment>